<keyword evidence="1" id="KW-0677">Repeat</keyword>
<comment type="caution">
    <text evidence="5">The sequence shown here is derived from an EMBL/GenBank/DDBJ whole genome shotgun (WGS) entry which is preliminary data.</text>
</comment>
<gene>
    <name evidence="5" type="ORF">NP493_1149g00000</name>
</gene>
<feature type="domain" description="Maestro/Maestro-like HEAT-repeats" evidence="4">
    <location>
        <begin position="601"/>
        <end position="841"/>
    </location>
</feature>
<feature type="domain" description="Maestro/Maestro-like HEAT-repeats" evidence="4">
    <location>
        <begin position="527"/>
        <end position="572"/>
    </location>
</feature>
<proteinExistence type="predicted"/>
<evidence type="ECO:0000256" key="2">
    <source>
        <dbReference type="PROSITE-ProRule" id="PRU00103"/>
    </source>
</evidence>
<dbReference type="Gene3D" id="1.25.10.10">
    <property type="entry name" value="Leucine-rich Repeat Variant"/>
    <property type="match status" value="3"/>
</dbReference>
<dbReference type="InterPro" id="IPR055406">
    <property type="entry name" value="HEAT_Maestro"/>
</dbReference>
<evidence type="ECO:0008006" key="7">
    <source>
        <dbReference type="Google" id="ProtNLM"/>
    </source>
</evidence>
<dbReference type="InterPro" id="IPR045206">
    <property type="entry name" value="Maestro_heat-like_prot"/>
</dbReference>
<feature type="domain" description="Maestro-like HEAT-repeats" evidence="3">
    <location>
        <begin position="91"/>
        <end position="322"/>
    </location>
</feature>
<dbReference type="InterPro" id="IPR021133">
    <property type="entry name" value="HEAT_type_2"/>
</dbReference>
<organism evidence="5 6">
    <name type="scientific">Ridgeia piscesae</name>
    <name type="common">Tubeworm</name>
    <dbReference type="NCBI Taxonomy" id="27915"/>
    <lineage>
        <taxon>Eukaryota</taxon>
        <taxon>Metazoa</taxon>
        <taxon>Spiralia</taxon>
        <taxon>Lophotrochozoa</taxon>
        <taxon>Annelida</taxon>
        <taxon>Polychaeta</taxon>
        <taxon>Sedentaria</taxon>
        <taxon>Canalipalpata</taxon>
        <taxon>Sabellida</taxon>
        <taxon>Siboglinidae</taxon>
        <taxon>Ridgeia</taxon>
    </lineage>
</organism>
<evidence type="ECO:0000313" key="6">
    <source>
        <dbReference type="Proteomes" id="UP001209878"/>
    </source>
</evidence>
<reference evidence="5" key="1">
    <citation type="journal article" date="2023" name="Mol. Biol. Evol.">
        <title>Third-Generation Sequencing Reveals the Adaptive Role of the Epigenome in Three Deep-Sea Polychaetes.</title>
        <authorList>
            <person name="Perez M."/>
            <person name="Aroh O."/>
            <person name="Sun Y."/>
            <person name="Lan Y."/>
            <person name="Juniper S.K."/>
            <person name="Young C.R."/>
            <person name="Angers B."/>
            <person name="Qian P.Y."/>
        </authorList>
    </citation>
    <scope>NUCLEOTIDE SEQUENCE</scope>
    <source>
        <strain evidence="5">R07B-5</strain>
    </source>
</reference>
<evidence type="ECO:0000259" key="3">
    <source>
        <dbReference type="Pfam" id="PF21047"/>
    </source>
</evidence>
<dbReference type="Pfam" id="PF23227">
    <property type="entry name" value="HEAT_MROH2B_C"/>
    <property type="match status" value="2"/>
</dbReference>
<evidence type="ECO:0000256" key="1">
    <source>
        <dbReference type="ARBA" id="ARBA00022737"/>
    </source>
</evidence>
<dbReference type="Proteomes" id="UP001209878">
    <property type="component" value="Unassembled WGS sequence"/>
</dbReference>
<dbReference type="AlphaFoldDB" id="A0AAD9KF34"/>
<dbReference type="InterPro" id="IPR048465">
    <property type="entry name" value="Maestro-like_HEAT"/>
</dbReference>
<feature type="non-terminal residue" evidence="5">
    <location>
        <position position="1"/>
    </location>
</feature>
<dbReference type="GO" id="GO:0005737">
    <property type="term" value="C:cytoplasm"/>
    <property type="evidence" value="ECO:0007669"/>
    <property type="project" value="TreeGrafter"/>
</dbReference>
<sequence>KLEPTLSDTDTEKLLETALTCVLVLPPEGGGGKWLKEETYEEHVEHERLVKLTMTALEDLLKEMLCRNCTPDGLEVIFKHLHPWTTSRQDHERKRAMQLCAAVFSCMCDNMHLNIGTCAQFSRMGTTLARLVPRCTDPEVTVREAAIDCIQSVLQIGDKFKGSGRGDEVTSSEGVLHLKEKVQHTDPSVLFSIANDIAKVLIKNVPSSELMSFLSCLMEALVDHQAHSSSGACVILNSVLRARGGELHSQVDVVLSSLHGKMGEITCRQTRTGAIRAVRTLMAHQLLTVLNLLLNYPLPFDTHICECWRVIGEDTGLLASVLTHLLELLSTRLPYEELPCTRDRGRTIRTATLMPVAVTCALKEIFSVEESKVEVMNSYPRLLAAVLVRIASTVGTDPPKEERRQSRLSRDVSVTTVTRVVNIDPCATSIDACKQLLQQNQSDDLLTALDHEGVWSQLKEEATYHDGFTVFARCLAATQPQYAAKLITCLCAVSASVYQPQRVMVAAVIAELVCHRCTGDLALVDMLINNLLGWLVDTSSVVRKLCIRGLGNIASLGPQLVQKYLTMVLSVVDRCRSTPRWCCRLLTGAEVHHDGVVGCCQVQKYATTVLSAMMAGMDDKEDMQDEITLEAMSGLSKILDSVDETQIRAILINISLRIRPCFEKERSEIRGAAFTLFGNLSQFGGGPSKDNFFEQIHTNLISFLLHLNDPDAQVRKACKQTLRQLGPLIGSESMNKMFQKHLLIDGQLIYGEFINELTKVMIQDFESKLNFYVMNGVSFFRSSWPEIRSNAALFVGFLLGNMNKDKYSLISREHVSGALILLLQDPSVKVKTRAAEAMSGLCYF</sequence>
<feature type="repeat" description="HEAT" evidence="2">
    <location>
        <begin position="700"/>
        <end position="737"/>
    </location>
</feature>
<dbReference type="PANTHER" id="PTHR23120">
    <property type="entry name" value="MAESTRO-RELATED HEAT DOMAIN-CONTAINING"/>
    <property type="match status" value="1"/>
</dbReference>
<dbReference type="InterPro" id="IPR016024">
    <property type="entry name" value="ARM-type_fold"/>
</dbReference>
<protein>
    <recommendedName>
        <fullName evidence="7">Maestro heat-like repeat family member 1</fullName>
    </recommendedName>
</protein>
<accession>A0AAD9KF34</accession>
<evidence type="ECO:0000259" key="4">
    <source>
        <dbReference type="Pfam" id="PF23227"/>
    </source>
</evidence>
<keyword evidence="6" id="KW-1185">Reference proteome</keyword>
<dbReference type="PROSITE" id="PS50077">
    <property type="entry name" value="HEAT_REPEAT"/>
    <property type="match status" value="1"/>
</dbReference>
<dbReference type="InterPro" id="IPR011989">
    <property type="entry name" value="ARM-like"/>
</dbReference>
<dbReference type="Pfam" id="PF21047">
    <property type="entry name" value="HEAT_Maestro"/>
    <property type="match status" value="1"/>
</dbReference>
<dbReference type="SUPFAM" id="SSF48371">
    <property type="entry name" value="ARM repeat"/>
    <property type="match status" value="1"/>
</dbReference>
<name>A0AAD9KF34_RIDPI</name>
<dbReference type="PANTHER" id="PTHR23120:SF0">
    <property type="entry name" value="MAESTRO HEAT-LIKE REPEAT FAMILY MEMBER 1"/>
    <property type="match status" value="1"/>
</dbReference>
<evidence type="ECO:0000313" key="5">
    <source>
        <dbReference type="EMBL" id="KAK2170494.1"/>
    </source>
</evidence>
<dbReference type="EMBL" id="JAODUO010001148">
    <property type="protein sequence ID" value="KAK2170494.1"/>
    <property type="molecule type" value="Genomic_DNA"/>
</dbReference>